<dbReference type="Pfam" id="PF13424">
    <property type="entry name" value="TPR_12"/>
    <property type="match status" value="3"/>
</dbReference>
<dbReference type="SUPFAM" id="SSF52540">
    <property type="entry name" value="P-loop containing nucleoside triphosphate hydrolases"/>
    <property type="match status" value="2"/>
</dbReference>
<dbReference type="NCBIfam" id="NF040586">
    <property type="entry name" value="FxSxx_TPR"/>
    <property type="match status" value="1"/>
</dbReference>
<organism evidence="4">
    <name type="scientific">Streptomyces sp. NBC_00093</name>
    <dbReference type="NCBI Taxonomy" id="2975649"/>
    <lineage>
        <taxon>Bacteria</taxon>
        <taxon>Bacillati</taxon>
        <taxon>Actinomycetota</taxon>
        <taxon>Actinomycetes</taxon>
        <taxon>Kitasatosporales</taxon>
        <taxon>Streptomycetaceae</taxon>
        <taxon>Streptomyces</taxon>
    </lineage>
</organism>
<dbReference type="InterPro" id="IPR011990">
    <property type="entry name" value="TPR-like_helical_dom_sf"/>
</dbReference>
<evidence type="ECO:0000259" key="3">
    <source>
        <dbReference type="Pfam" id="PF25000"/>
    </source>
</evidence>
<dbReference type="Gene3D" id="1.25.40.10">
    <property type="entry name" value="Tetratricopeptide repeat domain"/>
    <property type="match status" value="2"/>
</dbReference>
<dbReference type="Pfam" id="PF13676">
    <property type="entry name" value="TIR_2"/>
    <property type="match status" value="1"/>
</dbReference>
<dbReference type="InterPro" id="IPR056681">
    <property type="entry name" value="DUF7779"/>
</dbReference>
<dbReference type="InterPro" id="IPR002182">
    <property type="entry name" value="NB-ARC"/>
</dbReference>
<dbReference type="EMBL" id="CP108222">
    <property type="protein sequence ID" value="WTT18818.1"/>
    <property type="molecule type" value="Genomic_DNA"/>
</dbReference>
<dbReference type="Pfam" id="PF25000">
    <property type="entry name" value="DUF7779"/>
    <property type="match status" value="1"/>
</dbReference>
<feature type="domain" description="DUF7779" evidence="3">
    <location>
        <begin position="763"/>
        <end position="845"/>
    </location>
</feature>
<dbReference type="GO" id="GO:0007165">
    <property type="term" value="P:signal transduction"/>
    <property type="evidence" value="ECO:0007669"/>
    <property type="project" value="InterPro"/>
</dbReference>
<name>A0AAU2A3J5_9ACTN</name>
<dbReference type="PANTHER" id="PTHR46082">
    <property type="entry name" value="ATP/GTP-BINDING PROTEIN-RELATED"/>
    <property type="match status" value="1"/>
</dbReference>
<dbReference type="SUPFAM" id="SSF48452">
    <property type="entry name" value="TPR-like"/>
    <property type="match status" value="3"/>
</dbReference>
<sequence length="1340" mass="147035">MTTRPTGPGKIVTFYSYKGGTGRTMALANVGWILASAGHRVLLVDWDLEAPGLHRYLHPLLVDPELRSSNGLINMVQSYVRTVLSPQEPAVRATPAGGGPEQPRPAATATADDWLRTAADLSPYTIGLLLELPSGGRLDFVPAGRQSAAYSAAVTSFNWHTFYDQRGGGHFLQALREEMISKYDYVLIDSRTGVSDTSGICTILLPDILVDCFTMSVQSIRGGVDAAAAVQRTAPRPIRVLPVPMRVEEAETERLEAGRDFCRTEFGPFLSWLGEEEHARYWGEIEIPYKAFYAYEEIPATVADRPRQERSLLTAFERLTEWISEGQVRRLAPLPPERRAELRSAYLRVPRALPTQIYVSYAPLGRMWAEWAAEALESVGYQVSLHSTVGPVGGVLPEVAGTLNGQGRLLALLSPEYAAQPRAAAIRFQLAGHETVDGPGMLAVRIQDLEPAAAEAYLDTTAADLGRSGPAEAFDQLVAVLGVPPGRRLPDGSTPAVGTTLPSFPGSIPGAQRLPSRNLTFTGRGPLLERLRDHFTAGPAAAVPSQVLYGLGGMGKTQTALEYAHRYKSAYDVVWWIDAAQPGYIRSALADLAPYLDLEEGEDVRGTAEAVLRALGQGRPYKRWLLVYDNAGSPTELEGLLPEGPPGGHVLVTSRDRAWVNSVGRAEVEVFTRAESVELLNRFSPLLAVEDAEQVAHELGDLPLAVGQAAVWLSQSSMPVEMYLARLRDRPTDILDDTSLPPREYPTSAAMTWKLAVDELRERNQAAVEMLEICSFFGPDPIPMRLLYSRAVTSALTMDADDPRDEMVVAKLLRALSRFGLARSDQGSETLTVHRLVQAVIRDGVGAQRWKELRGVVHTALADANPGKPEATSDWDEYDELLPHLEPSRASADPNPEVRRLIIDSVRYLWKRSLYPTAHDLAVRTLERWGRPGFPGSGSDDVLTLQLRTQLGNVLRSQGRLAEAYELDSDVLRRFTATKGAEFPATLAAAGNVGADLRALGRYQEARELDRNTCEVALRELGEDHQRTLMYINNLGMSEYLAGDRRAALELHRSAYERQRQNQGSMKPLTLSMANNYARDLREAGELAEALRLLETTTRLYQQILGDGHSDTLRARKNLAVALRRDGRYGEAHDIDQDIYNRLLLAHGADHYDTLAAACNLASDFAALGEIGQALELAERALGRYKDYLGEEHPVTLVCASNMAVYLRLLGRVEEALAFSGRTTEQLRAVLGESHLYTYSCMLNHANDLVTAGRTEEAVALETAVRDGLLPVLGPDHYDVIGCTSNLSLSLRALNRTTEADDLHNDALERARRTLGPDHPTARAIAEGIRLDSDIEPPTT</sequence>
<dbReference type="InterPro" id="IPR053137">
    <property type="entry name" value="NLR-like"/>
</dbReference>
<accession>A0AAU2A3J5</accession>
<proteinExistence type="predicted"/>
<evidence type="ECO:0000259" key="2">
    <source>
        <dbReference type="Pfam" id="PF13676"/>
    </source>
</evidence>
<dbReference type="InterPro" id="IPR000157">
    <property type="entry name" value="TIR_dom"/>
</dbReference>
<evidence type="ECO:0000313" key="4">
    <source>
        <dbReference type="EMBL" id="WTT18818.1"/>
    </source>
</evidence>
<protein>
    <submittedName>
        <fullName evidence="4">FxSxx-COOH system tetratricopeptide repeat protein</fullName>
    </submittedName>
</protein>
<feature type="domain" description="NB-ARC" evidence="1">
    <location>
        <begin position="548"/>
        <end position="682"/>
    </location>
</feature>
<feature type="domain" description="TIR" evidence="2">
    <location>
        <begin position="357"/>
        <end position="478"/>
    </location>
</feature>
<dbReference type="InterPro" id="IPR027417">
    <property type="entry name" value="P-loop_NTPase"/>
</dbReference>
<evidence type="ECO:0000259" key="1">
    <source>
        <dbReference type="Pfam" id="PF00931"/>
    </source>
</evidence>
<reference evidence="4" key="1">
    <citation type="submission" date="2022-10" db="EMBL/GenBank/DDBJ databases">
        <title>The complete genomes of actinobacterial strains from the NBC collection.</title>
        <authorList>
            <person name="Joergensen T.S."/>
            <person name="Alvarez Arevalo M."/>
            <person name="Sterndorff E.B."/>
            <person name="Faurdal D."/>
            <person name="Vuksanovic O."/>
            <person name="Mourched A.-S."/>
            <person name="Charusanti P."/>
            <person name="Shaw S."/>
            <person name="Blin K."/>
            <person name="Weber T."/>
        </authorList>
    </citation>
    <scope>NUCLEOTIDE SEQUENCE</scope>
    <source>
        <strain evidence="4">NBC_00093</strain>
    </source>
</reference>
<dbReference type="Gene3D" id="3.40.50.300">
    <property type="entry name" value="P-loop containing nucleotide triphosphate hydrolases"/>
    <property type="match status" value="2"/>
</dbReference>
<dbReference type="Pfam" id="PF13374">
    <property type="entry name" value="TPR_10"/>
    <property type="match status" value="1"/>
</dbReference>
<gene>
    <name evidence="4" type="primary">fxsT</name>
    <name evidence="4" type="ORF">OHA22_26445</name>
</gene>
<dbReference type="PANTHER" id="PTHR46082:SF6">
    <property type="entry name" value="AAA+ ATPASE DOMAIN-CONTAINING PROTEIN-RELATED"/>
    <property type="match status" value="1"/>
</dbReference>
<dbReference type="NCBIfam" id="NF047398">
    <property type="entry name" value="AAA_KGGVGR"/>
    <property type="match status" value="1"/>
</dbReference>
<dbReference type="GO" id="GO:0043531">
    <property type="term" value="F:ADP binding"/>
    <property type="evidence" value="ECO:0007669"/>
    <property type="project" value="InterPro"/>
</dbReference>
<dbReference type="Pfam" id="PF00931">
    <property type="entry name" value="NB-ARC"/>
    <property type="match status" value="1"/>
</dbReference>